<keyword evidence="7 11" id="KW-1133">Transmembrane helix</keyword>
<comment type="subcellular location">
    <subcellularLocation>
        <location evidence="1">Cell membrane</location>
        <topology evidence="1">Single-pass type I membrane protein</topology>
    </subcellularLocation>
</comment>
<dbReference type="InterPro" id="IPR032675">
    <property type="entry name" value="LRR_dom_sf"/>
</dbReference>
<accession>A0A3P6H8Q6</accession>
<comment type="similarity">
    <text evidence="2">Belongs to the RLP family.</text>
</comment>
<feature type="domain" description="Leucine-rich repeat-containing N-terminal plant-type" evidence="13">
    <location>
        <begin position="26"/>
        <end position="76"/>
    </location>
</feature>
<evidence type="ECO:0000256" key="12">
    <source>
        <dbReference type="SAM" id="SignalP"/>
    </source>
</evidence>
<evidence type="ECO:0000256" key="6">
    <source>
        <dbReference type="ARBA" id="ARBA00022737"/>
    </source>
</evidence>
<dbReference type="AlphaFoldDB" id="A0A3P6H8Q6"/>
<dbReference type="Pfam" id="PF13855">
    <property type="entry name" value="LRR_8"/>
    <property type="match status" value="2"/>
</dbReference>
<dbReference type="PROSITE" id="PS51450">
    <property type="entry name" value="LRR"/>
    <property type="match status" value="1"/>
</dbReference>
<sequence>MERKVYLIWVIIVLGQIHVYKSCIEEERKALLNLKTYLASEGSRQHHHFPTFDYILHTWTNDTTSDCCKWEGVNCTLTSAQVNGLAFLEYMYLPDKALLNLSLLHPFEELRSLNLSGAEYQFGGLFDDVEGYKSLRKLRNLEVLDFSLDAFDNSIFPFPKAATSLTTLLFRRNSMDGPFPVKRYFVSFLYLLDSISQLKDLRNLELLDLSSNSFSGSIPGRGYKSLRRLRNLEVLYLTENKFNNSIFPFLNAATSLTTLFLRGNKMDGHFPAKDMTPLKQLKALDLRGNKFSASTDLQGICELKNLLELDFSKNKLVGNFPLCLTSLTRLRVLDLSSNQLTGTIPFALGNLKSLEYLSLFDNNFEGLFSLGSLTNLSELRVLKLSSKSNSFQVVSESSWKPKFQLSVISLRSCILEKVPPFLRYQKELHEIYLSDNRISENFPSWLLANNTNLEILHLKNNSFTSFQLPSSGHSLIFLDVSVNKFNNLFPINIGWILPSLRYINISNNGFHGELPSSLGNMKGIEFLDISHNSFHGKLPRSFLEGCYSLTILKMSHNKLSGEILPKATNFTDMLVLSMDNNQFTGNIGQGLRSLRYMLLLDISNNNLTGVFPSWFGDFPYMNALLVANNMLEGEIPTALFNITYLQLLDLSANMLSGSIPPRLNSTNQVALFLQDNNLSGSIPNTLLVNIRILDLRNNRLSGNIPELINTQNINILLLRGNNLSGRIPRQLCALRSIHLLDLANNRLNGSIPLCLGNTSFGSFGLGKENASYSYDVGMAFTDVFPSSTPDSTSTGNVGTYVKSLLVLDQFSMDYEAATQTKIEFATKHRYDAYMGGNLRYLFGMDLSENELSGEVPVELGGLLELYALNLSHNYLTGAIPKSFSGMKNMESLDLSFNRLQGHIPPQLTELSSLAVFNVSFNNLSGVIPLGKQFNTFDSQSYLGNPLLCGKPTNMSCESNNFHEPDNGVEAEETTIDMVSFYWSLAAAYVTILLGIFTSLSFDSPWSRLWFYNIDAFIHKAGNFLC</sequence>
<dbReference type="InterPro" id="IPR003591">
    <property type="entry name" value="Leu-rich_rpt_typical-subtyp"/>
</dbReference>
<keyword evidence="5 11" id="KW-0812">Transmembrane</keyword>
<evidence type="ECO:0000256" key="5">
    <source>
        <dbReference type="ARBA" id="ARBA00022692"/>
    </source>
</evidence>
<keyword evidence="10" id="KW-0325">Glycoprotein</keyword>
<feature type="transmembrane region" description="Helical" evidence="11">
    <location>
        <begin position="980"/>
        <end position="1001"/>
    </location>
</feature>
<keyword evidence="3" id="KW-1003">Cell membrane</keyword>
<dbReference type="EMBL" id="LR031880">
    <property type="protein sequence ID" value="VDD64412.1"/>
    <property type="molecule type" value="Genomic_DNA"/>
</dbReference>
<dbReference type="Pfam" id="PF12799">
    <property type="entry name" value="LRR_4"/>
    <property type="match status" value="1"/>
</dbReference>
<organism evidence="14">
    <name type="scientific">Brassica oleracea</name>
    <name type="common">Wild cabbage</name>
    <dbReference type="NCBI Taxonomy" id="3712"/>
    <lineage>
        <taxon>Eukaryota</taxon>
        <taxon>Viridiplantae</taxon>
        <taxon>Streptophyta</taxon>
        <taxon>Embryophyta</taxon>
        <taxon>Tracheophyta</taxon>
        <taxon>Spermatophyta</taxon>
        <taxon>Magnoliopsida</taxon>
        <taxon>eudicotyledons</taxon>
        <taxon>Gunneridae</taxon>
        <taxon>Pentapetalae</taxon>
        <taxon>rosids</taxon>
        <taxon>malvids</taxon>
        <taxon>Brassicales</taxon>
        <taxon>Brassicaceae</taxon>
        <taxon>Brassiceae</taxon>
        <taxon>Brassica</taxon>
    </lineage>
</organism>
<evidence type="ECO:0000256" key="8">
    <source>
        <dbReference type="ARBA" id="ARBA00023136"/>
    </source>
</evidence>
<dbReference type="SMART" id="SM00369">
    <property type="entry name" value="LRR_TYP"/>
    <property type="match status" value="10"/>
</dbReference>
<protein>
    <recommendedName>
        <fullName evidence="13">Leucine-rich repeat-containing N-terminal plant-type domain-containing protein</fullName>
    </recommendedName>
</protein>
<keyword evidence="8 11" id="KW-0472">Membrane</keyword>
<dbReference type="PANTHER" id="PTHR48062:SF64">
    <property type="entry name" value="RECEPTOR-LIKE PROTEIN 13"/>
    <property type="match status" value="1"/>
</dbReference>
<dbReference type="InterPro" id="IPR013210">
    <property type="entry name" value="LRR_N_plant-typ"/>
</dbReference>
<dbReference type="Pfam" id="PF00560">
    <property type="entry name" value="LRR_1"/>
    <property type="match status" value="3"/>
</dbReference>
<dbReference type="InterPro" id="IPR025875">
    <property type="entry name" value="Leu-rich_rpt_4"/>
</dbReference>
<evidence type="ECO:0000256" key="1">
    <source>
        <dbReference type="ARBA" id="ARBA00004251"/>
    </source>
</evidence>
<dbReference type="SUPFAM" id="SSF52058">
    <property type="entry name" value="L domain-like"/>
    <property type="match status" value="1"/>
</dbReference>
<evidence type="ECO:0000313" key="14">
    <source>
        <dbReference type="EMBL" id="VDD64412.1"/>
    </source>
</evidence>
<gene>
    <name evidence="14" type="ORF">BOLC6T39865H</name>
</gene>
<keyword evidence="12" id="KW-0732">Signal</keyword>
<feature type="chain" id="PRO_5018060579" description="Leucine-rich repeat-containing N-terminal plant-type domain-containing protein" evidence="12">
    <location>
        <begin position="23"/>
        <end position="1025"/>
    </location>
</feature>
<evidence type="ECO:0000256" key="9">
    <source>
        <dbReference type="ARBA" id="ARBA00023170"/>
    </source>
</evidence>
<evidence type="ECO:0000259" key="13">
    <source>
        <dbReference type="Pfam" id="PF08263"/>
    </source>
</evidence>
<dbReference type="SMART" id="SM00365">
    <property type="entry name" value="LRR_SD22"/>
    <property type="match status" value="7"/>
</dbReference>
<dbReference type="FunFam" id="3.80.10.10:FF:000095">
    <property type="entry name" value="LRR receptor-like serine/threonine-protein kinase GSO1"/>
    <property type="match status" value="1"/>
</dbReference>
<dbReference type="PANTHER" id="PTHR48062">
    <property type="entry name" value="RECEPTOR-LIKE PROTEIN 14"/>
    <property type="match status" value="1"/>
</dbReference>
<dbReference type="InterPro" id="IPR001611">
    <property type="entry name" value="Leu-rich_rpt"/>
</dbReference>
<evidence type="ECO:0000256" key="4">
    <source>
        <dbReference type="ARBA" id="ARBA00022614"/>
    </source>
</evidence>
<name>A0A3P6H8Q6_BRAOL</name>
<dbReference type="GO" id="GO:0005886">
    <property type="term" value="C:plasma membrane"/>
    <property type="evidence" value="ECO:0007669"/>
    <property type="project" value="UniProtKB-SubCell"/>
</dbReference>
<reference evidence="14" key="1">
    <citation type="submission" date="2018-11" db="EMBL/GenBank/DDBJ databases">
        <authorList>
            <consortium name="Genoscope - CEA"/>
            <person name="William W."/>
        </authorList>
    </citation>
    <scope>NUCLEOTIDE SEQUENCE</scope>
</reference>
<evidence type="ECO:0000256" key="3">
    <source>
        <dbReference type="ARBA" id="ARBA00022475"/>
    </source>
</evidence>
<keyword evidence="9" id="KW-0675">Receptor</keyword>
<dbReference type="FunFam" id="3.80.10.10:FF:000213">
    <property type="entry name" value="Tyrosine-sulfated glycopeptide receptor 1"/>
    <property type="match status" value="1"/>
</dbReference>
<dbReference type="Gene3D" id="3.80.10.10">
    <property type="entry name" value="Ribonuclease Inhibitor"/>
    <property type="match status" value="4"/>
</dbReference>
<evidence type="ECO:0000256" key="11">
    <source>
        <dbReference type="SAM" id="Phobius"/>
    </source>
</evidence>
<feature type="signal peptide" evidence="12">
    <location>
        <begin position="1"/>
        <end position="22"/>
    </location>
</feature>
<proteinExistence type="inferred from homology"/>
<keyword evidence="4" id="KW-0433">Leucine-rich repeat</keyword>
<keyword evidence="6" id="KW-0677">Repeat</keyword>
<dbReference type="PRINTS" id="PR00019">
    <property type="entry name" value="LEURICHRPT"/>
</dbReference>
<evidence type="ECO:0000256" key="7">
    <source>
        <dbReference type="ARBA" id="ARBA00022989"/>
    </source>
</evidence>
<dbReference type="InterPro" id="IPR051502">
    <property type="entry name" value="RLP_Defense_Trigger"/>
</dbReference>
<evidence type="ECO:0000256" key="10">
    <source>
        <dbReference type="ARBA" id="ARBA00023180"/>
    </source>
</evidence>
<evidence type="ECO:0000256" key="2">
    <source>
        <dbReference type="ARBA" id="ARBA00009592"/>
    </source>
</evidence>
<dbReference type="SUPFAM" id="SSF52047">
    <property type="entry name" value="RNI-like"/>
    <property type="match status" value="2"/>
</dbReference>
<dbReference type="Pfam" id="PF08263">
    <property type="entry name" value="LRRNT_2"/>
    <property type="match status" value="1"/>
</dbReference>